<sequence>MENKRLEVFVVGAGVIGLSTAIRALEAGFDVTIFAEIFPGDQKSIKYTSCWAGADHISHATTNDLMHRLERETFSVFMGLLKEDPLIPVMIRPHRRYAQVFQPDDQLKIDHLSKFYSDFRILESSELPDGVVHGATFSTLCFDVPRYLPYLLNRFLALGGRALRTTLPSLSALLSEKDRPTLEVFPATSSDERGPPTFNPAAVINCTGIGARSVGDVLDTDVYPTRGEVLIIRAPWVHSDSTFHWKDGHVSYVIPRQSGDVILGGTFQVDDWHATSRPETVKLLKERGIEAFPELLPPTKRETRNVEDLDVLEECVGLRPTRNGGVRVDTASLTLDVGGKQITIPIVHNYGHGGAGYQSSWGSASLAVDLLESVVNK</sequence>
<dbReference type="InterPro" id="IPR006076">
    <property type="entry name" value="FAD-dep_OxRdtase"/>
</dbReference>
<dbReference type="PANTHER" id="PTHR11530:SF11">
    <property type="entry name" value="D-ASPARTATE OXIDASE"/>
    <property type="match status" value="1"/>
</dbReference>
<feature type="binding site" evidence="6">
    <location>
        <begin position="48"/>
        <end position="49"/>
    </location>
    <ligand>
        <name>FAD</name>
        <dbReference type="ChEBI" id="CHEBI:57692"/>
    </ligand>
</feature>
<dbReference type="PROSITE" id="PS00677">
    <property type="entry name" value="DAO"/>
    <property type="match status" value="1"/>
</dbReference>
<dbReference type="PIRSF" id="PIRSF000189">
    <property type="entry name" value="D-aa_oxidase"/>
    <property type="match status" value="1"/>
</dbReference>
<dbReference type="InterPro" id="IPR023209">
    <property type="entry name" value="DAO"/>
</dbReference>
<feature type="binding site" evidence="6">
    <location>
        <position position="252"/>
    </location>
    <ligand>
        <name>D-dopa</name>
        <dbReference type="ChEBI" id="CHEBI:149689"/>
    </ligand>
</feature>
<dbReference type="GO" id="GO:0003884">
    <property type="term" value="F:D-amino-acid oxidase activity"/>
    <property type="evidence" value="ECO:0007669"/>
    <property type="project" value="InterPro"/>
</dbReference>
<keyword evidence="4 6" id="KW-0274">FAD</keyword>
<dbReference type="InterPro" id="IPR006181">
    <property type="entry name" value="D-amino_acid_oxidase_CS"/>
</dbReference>
<evidence type="ECO:0000256" key="4">
    <source>
        <dbReference type="ARBA" id="ARBA00022827"/>
    </source>
</evidence>
<dbReference type="AlphaFoldDB" id="A0A8H6YYD0"/>
<dbReference type="Proteomes" id="UP000620124">
    <property type="component" value="Unassembled WGS sequence"/>
</dbReference>
<dbReference type="Gene3D" id="3.30.9.10">
    <property type="entry name" value="D-Amino Acid Oxidase, subunit A, domain 2"/>
    <property type="match status" value="1"/>
</dbReference>
<dbReference type="PANTHER" id="PTHR11530">
    <property type="entry name" value="D-AMINO ACID OXIDASE"/>
    <property type="match status" value="1"/>
</dbReference>
<dbReference type="GO" id="GO:0019478">
    <property type="term" value="P:D-amino acid catabolic process"/>
    <property type="evidence" value="ECO:0007669"/>
    <property type="project" value="TreeGrafter"/>
</dbReference>
<dbReference type="GO" id="GO:0005737">
    <property type="term" value="C:cytoplasm"/>
    <property type="evidence" value="ECO:0007669"/>
    <property type="project" value="TreeGrafter"/>
</dbReference>
<dbReference type="OrthoDB" id="2015447at2759"/>
<feature type="binding site" evidence="6">
    <location>
        <position position="207"/>
    </location>
    <ligand>
        <name>FAD</name>
        <dbReference type="ChEBI" id="CHEBI:57692"/>
    </ligand>
</feature>
<dbReference type="Gene3D" id="3.40.50.720">
    <property type="entry name" value="NAD(P)-binding Rossmann-like Domain"/>
    <property type="match status" value="1"/>
</dbReference>
<name>A0A8H6YYD0_9AGAR</name>
<feature type="binding site" evidence="6">
    <location>
        <position position="244"/>
    </location>
    <ligand>
        <name>D-dopa</name>
        <dbReference type="ChEBI" id="CHEBI:149689"/>
    </ligand>
</feature>
<accession>A0A8H6YYD0</accession>
<gene>
    <name evidence="8" type="ORF">MVEN_00259500</name>
</gene>
<feature type="binding site" evidence="6">
    <location>
        <position position="319"/>
    </location>
    <ligand>
        <name>D-dopa</name>
        <dbReference type="ChEBI" id="CHEBI:149689"/>
    </ligand>
</feature>
<comment type="cofactor">
    <cofactor evidence="1 6">
        <name>FAD</name>
        <dbReference type="ChEBI" id="CHEBI:57692"/>
    </cofactor>
</comment>
<keyword evidence="5" id="KW-0560">Oxidoreductase</keyword>
<keyword evidence="9" id="KW-1185">Reference proteome</keyword>
<keyword evidence="3" id="KW-0285">Flavoprotein</keyword>
<evidence type="ECO:0000313" key="8">
    <source>
        <dbReference type="EMBL" id="KAF7369315.1"/>
    </source>
</evidence>
<evidence type="ECO:0000256" key="1">
    <source>
        <dbReference type="ARBA" id="ARBA00001974"/>
    </source>
</evidence>
<evidence type="ECO:0000256" key="3">
    <source>
        <dbReference type="ARBA" id="ARBA00022630"/>
    </source>
</evidence>
<evidence type="ECO:0000259" key="7">
    <source>
        <dbReference type="Pfam" id="PF01266"/>
    </source>
</evidence>
<dbReference type="SUPFAM" id="SSF54373">
    <property type="entry name" value="FAD-linked reductases, C-terminal domain"/>
    <property type="match status" value="1"/>
</dbReference>
<reference evidence="8" key="1">
    <citation type="submission" date="2020-05" db="EMBL/GenBank/DDBJ databases">
        <title>Mycena genomes resolve the evolution of fungal bioluminescence.</title>
        <authorList>
            <person name="Tsai I.J."/>
        </authorList>
    </citation>
    <scope>NUCLEOTIDE SEQUENCE</scope>
    <source>
        <strain evidence="8">CCC161011</strain>
    </source>
</reference>
<evidence type="ECO:0000256" key="6">
    <source>
        <dbReference type="PIRSR" id="PIRSR000189-1"/>
    </source>
</evidence>
<dbReference type="Pfam" id="PF01266">
    <property type="entry name" value="DAO"/>
    <property type="match status" value="1"/>
</dbReference>
<proteinExistence type="inferred from homology"/>
<evidence type="ECO:0000313" key="9">
    <source>
        <dbReference type="Proteomes" id="UP000620124"/>
    </source>
</evidence>
<comment type="similarity">
    <text evidence="2">Belongs to the DAMOX/DASOX family.</text>
</comment>
<dbReference type="EMBL" id="JACAZI010000002">
    <property type="protein sequence ID" value="KAF7369315.1"/>
    <property type="molecule type" value="Genomic_DNA"/>
</dbReference>
<evidence type="ECO:0000256" key="5">
    <source>
        <dbReference type="ARBA" id="ARBA00023002"/>
    </source>
</evidence>
<protein>
    <submittedName>
        <fullName evidence="8">D-amino-acid oxidase</fullName>
    </submittedName>
</protein>
<comment type="caution">
    <text evidence="8">The sequence shown here is derived from an EMBL/GenBank/DDBJ whole genome shotgun (WGS) entry which is preliminary data.</text>
</comment>
<feature type="domain" description="FAD dependent oxidoreductase" evidence="7">
    <location>
        <begin position="8"/>
        <end position="370"/>
    </location>
</feature>
<evidence type="ECO:0000256" key="2">
    <source>
        <dbReference type="ARBA" id="ARBA00006730"/>
    </source>
</evidence>
<dbReference type="GO" id="GO:0071949">
    <property type="term" value="F:FAD binding"/>
    <property type="evidence" value="ECO:0007669"/>
    <property type="project" value="InterPro"/>
</dbReference>
<organism evidence="8 9">
    <name type="scientific">Mycena venus</name>
    <dbReference type="NCBI Taxonomy" id="2733690"/>
    <lineage>
        <taxon>Eukaryota</taxon>
        <taxon>Fungi</taxon>
        <taxon>Dikarya</taxon>
        <taxon>Basidiomycota</taxon>
        <taxon>Agaricomycotina</taxon>
        <taxon>Agaricomycetes</taxon>
        <taxon>Agaricomycetidae</taxon>
        <taxon>Agaricales</taxon>
        <taxon>Marasmiineae</taxon>
        <taxon>Mycenaceae</taxon>
        <taxon>Mycena</taxon>
    </lineage>
</organism>
<dbReference type="SUPFAM" id="SSF51971">
    <property type="entry name" value="Nucleotide-binding domain"/>
    <property type="match status" value="1"/>
</dbReference>
<feature type="binding site" evidence="6">
    <location>
        <position position="354"/>
    </location>
    <ligand>
        <name>D-dopa</name>
        <dbReference type="ChEBI" id="CHEBI:149689"/>
    </ligand>
</feature>